<accession>A0A6P4YL87</accession>
<evidence type="ECO:0000256" key="3">
    <source>
        <dbReference type="SAM" id="MobiDB-lite"/>
    </source>
</evidence>
<dbReference type="KEGG" id="bbel:109466240"/>
<sequence>MAIPCINKFAVSVAVTGYPLGFLSAITLEGICHSILALVKCDITDIEEDVFARLSNLHTLALDFNKLTHIRQNWFSGLNGLYVLSLSNNKIERVDAGSFIDLRSLEVLSLQYNPLQTVDPDWFSGLQNLLELRLGSNHIPRGAFRYLHDLRDLTLGGNFTFVDGETFWGLRNLSSVLHVVGKRLGTVRDTVVDDAAWSLSLHNLKDERDHHHIRRQDVSLTISDYLVCITHHPFMNEQTWGWTYMYNLSTSSDSSVTIENTSCGLPDILLTKTKGQEHSLVLIKTGFFNRSTLHSDTDQCRQGWEQNGGLTVALQGGLRLRFTTLSEANETMRAFALRLERTTHNASTNSSSTEGNLRPFTQTNARNITCFVLGNGNTSCLHRTACEIWRARSASLPAIPHQHSDVSQRQLISCRSLPTTLSSIEPNYCEIPDDTALSFHTYWEIEDGGMSDVNRSALTKLPAKTRTWREEREDVVSCQSLPAVSPSTEPTYCNISDSDEGDGAPLPFYGIAVDLTLPAVMGEGENRSIYHGNKTKRSRHLSLRRTRYDRWKSHRVTFYGKAAETSRDHGSLERSSRRLQQTSSRPTAVYGRSKSHGTTFYGKAAETSCEHGSLGRFSRRLQQTSSRPTAVYGRSKSHGTTFYGKAAETSCEHGSLGRFSRRLQQTSSRPTAVYGRSKSHRRVTFYGKAVNVPQNLSMRTNTNPPGSNSQSTQTQVHSSVIVEDAGSMVWRPTSWPMQIVEGGGRRRNPQRPASLTEVLNTAMGLQREDCENAPRQTSLTNPQTTYALSEELLNSRPLRGQSTRLSLPSLRCINGTPQNEEILNQTRANPYRSWEIPHNAHFNTSRSEPQIPTVANTYWPWEITIGSPLAPSSKRASLTACHETLPSEAPSQINTYWPWEIPSVRHFTVR</sequence>
<dbReference type="GeneID" id="109466240"/>
<dbReference type="InterPro" id="IPR001611">
    <property type="entry name" value="Leu-rich_rpt"/>
</dbReference>
<keyword evidence="1" id="KW-0433">Leucine-rich repeat</keyword>
<evidence type="ECO:0000313" key="4">
    <source>
        <dbReference type="Proteomes" id="UP000515135"/>
    </source>
</evidence>
<dbReference type="AlphaFoldDB" id="A0A6P4YL87"/>
<feature type="region of interest" description="Disordered" evidence="3">
    <location>
        <begin position="611"/>
        <end position="638"/>
    </location>
</feature>
<name>A0A6P4YL87_BRABE</name>
<gene>
    <name evidence="5" type="primary">LOC109466240</name>
</gene>
<protein>
    <submittedName>
        <fullName evidence="5">Uncharacterized protein LOC109466240</fullName>
    </submittedName>
</protein>
<evidence type="ECO:0000313" key="5">
    <source>
        <dbReference type="RefSeq" id="XP_019619472.1"/>
    </source>
</evidence>
<dbReference type="PANTHER" id="PTHR24366">
    <property type="entry name" value="IG(IMMUNOGLOBULIN) AND LRR(LEUCINE RICH REPEAT) DOMAINS"/>
    <property type="match status" value="1"/>
</dbReference>
<dbReference type="Proteomes" id="UP000515135">
    <property type="component" value="Unplaced"/>
</dbReference>
<evidence type="ECO:0000256" key="1">
    <source>
        <dbReference type="ARBA" id="ARBA00022614"/>
    </source>
</evidence>
<evidence type="ECO:0000256" key="2">
    <source>
        <dbReference type="ARBA" id="ARBA00022737"/>
    </source>
</evidence>
<dbReference type="OrthoDB" id="676979at2759"/>
<feature type="region of interest" description="Disordered" evidence="3">
    <location>
        <begin position="653"/>
        <end position="715"/>
    </location>
</feature>
<feature type="compositionally biased region" description="Basic and acidic residues" evidence="3">
    <location>
        <begin position="564"/>
        <end position="576"/>
    </location>
</feature>
<dbReference type="InterPro" id="IPR003591">
    <property type="entry name" value="Leu-rich_rpt_typical-subtyp"/>
</dbReference>
<organism evidence="4 5">
    <name type="scientific">Branchiostoma belcheri</name>
    <name type="common">Amphioxus</name>
    <dbReference type="NCBI Taxonomy" id="7741"/>
    <lineage>
        <taxon>Eukaryota</taxon>
        <taxon>Metazoa</taxon>
        <taxon>Chordata</taxon>
        <taxon>Cephalochordata</taxon>
        <taxon>Leptocardii</taxon>
        <taxon>Amphioxiformes</taxon>
        <taxon>Branchiostomatidae</taxon>
        <taxon>Branchiostoma</taxon>
    </lineage>
</organism>
<dbReference type="SMART" id="SM00369">
    <property type="entry name" value="LRR_TYP"/>
    <property type="match status" value="5"/>
</dbReference>
<dbReference type="SUPFAM" id="SSF52058">
    <property type="entry name" value="L domain-like"/>
    <property type="match status" value="1"/>
</dbReference>
<feature type="region of interest" description="Disordered" evidence="3">
    <location>
        <begin position="562"/>
        <end position="597"/>
    </location>
</feature>
<feature type="compositionally biased region" description="Polar residues" evidence="3">
    <location>
        <begin position="692"/>
        <end position="706"/>
    </location>
</feature>
<dbReference type="Gene3D" id="3.80.10.10">
    <property type="entry name" value="Ribonuclease Inhibitor"/>
    <property type="match status" value="1"/>
</dbReference>
<proteinExistence type="predicted"/>
<dbReference type="InterPro" id="IPR032675">
    <property type="entry name" value="LRR_dom_sf"/>
</dbReference>
<dbReference type="Pfam" id="PF13855">
    <property type="entry name" value="LRR_8"/>
    <property type="match status" value="1"/>
</dbReference>
<keyword evidence="4" id="KW-1185">Reference proteome</keyword>
<reference evidence="5" key="1">
    <citation type="submission" date="2025-08" db="UniProtKB">
        <authorList>
            <consortium name="RefSeq"/>
        </authorList>
    </citation>
    <scope>IDENTIFICATION</scope>
    <source>
        <tissue evidence="5">Gonad</tissue>
    </source>
</reference>
<keyword evidence="2" id="KW-0677">Repeat</keyword>
<dbReference type="RefSeq" id="XP_019619472.1">
    <property type="nucleotide sequence ID" value="XM_019763913.1"/>
</dbReference>